<name>A0A0G2I1Y6_9EURO</name>
<reference evidence="8" key="1">
    <citation type="journal article" date="2015" name="PLoS Genet.">
        <title>The dynamic genome and transcriptome of the human fungal pathogen Blastomyces and close relative Emmonsia.</title>
        <authorList>
            <person name="Munoz J.F."/>
            <person name="Gauthier G.M."/>
            <person name="Desjardins C.A."/>
            <person name="Gallo J.E."/>
            <person name="Holder J."/>
            <person name="Sullivan T.D."/>
            <person name="Marty A.J."/>
            <person name="Carmen J.C."/>
            <person name="Chen Z."/>
            <person name="Ding L."/>
            <person name="Gujja S."/>
            <person name="Magrini V."/>
            <person name="Misas E."/>
            <person name="Mitreva M."/>
            <person name="Priest M."/>
            <person name="Saif S."/>
            <person name="Whiston E.A."/>
            <person name="Young S."/>
            <person name="Zeng Q."/>
            <person name="Goldman W.E."/>
            <person name="Mardis E.R."/>
            <person name="Taylor J.W."/>
            <person name="McEwen J.G."/>
            <person name="Clay O.K."/>
            <person name="Klein B.S."/>
            <person name="Cuomo C.A."/>
        </authorList>
    </citation>
    <scope>NUCLEOTIDE SEQUENCE [LARGE SCALE GENOMIC DNA]</scope>
    <source>
        <strain evidence="8">UAMH 3008</strain>
    </source>
</reference>
<evidence type="ECO:0000256" key="5">
    <source>
        <dbReference type="SAM" id="Phobius"/>
    </source>
</evidence>
<keyword evidence="2 5" id="KW-0812">Transmembrane</keyword>
<evidence type="ECO:0000256" key="4">
    <source>
        <dbReference type="ARBA" id="ARBA00023136"/>
    </source>
</evidence>
<comment type="subcellular location">
    <subcellularLocation>
        <location evidence="1">Membrane</location>
        <topology evidence="1">Multi-pass membrane protein</topology>
    </subcellularLocation>
</comment>
<feature type="transmembrane region" description="Helical" evidence="5">
    <location>
        <begin position="328"/>
        <end position="348"/>
    </location>
</feature>
<feature type="transmembrane region" description="Helical" evidence="5">
    <location>
        <begin position="34"/>
        <end position="51"/>
    </location>
</feature>
<evidence type="ECO:0000313" key="8">
    <source>
        <dbReference type="Proteomes" id="UP000034164"/>
    </source>
</evidence>
<dbReference type="AlphaFoldDB" id="A0A0G2I1Y6"/>
<sequence length="443" mass="50464">MTLDVFIPYMAVALTIALQGITLIYLPPNSYRRICMFPVILLLVAIVYFTAQNASVCGPWNLFIGVEFGSVLGFEVFDNVCLSKIAYSYAAVAEAGDRKKDDDIHAVSTWKHFYDKARWSLDRVINKRRINRVDQTRHVPYFDSSRPHHTPSRRSFLLFRTMRCILLYLALDLITSQPLEDAQVKFAPGKERIFARIMAKDISPAEIGETFGMIMAHSICGYSSLLVGYDLFSLVAVGLCNGHVSDWRPLFGDIRQVYTIRTFWRKFWHQLLLRPLESNASFIAHSILRLPRSTRSTARIANAGSNGKDHTAQTQPQPQLQLQLQDKLLYIATIYTKLILIFLISGIIHINSDRILGIPFRDSHSISLFLCQAWGILFEDAVQWMYRCVTGSKGNGPVKLWHRLVGYVWLVVFALWAAPAWIFSVLRLELPPIVLPVTIFPRG</sequence>
<feature type="domain" description="Wax synthase" evidence="6">
    <location>
        <begin position="247"/>
        <end position="297"/>
    </location>
</feature>
<dbReference type="Pfam" id="PF13813">
    <property type="entry name" value="MBOAT_2"/>
    <property type="match status" value="1"/>
</dbReference>
<dbReference type="Proteomes" id="UP000034164">
    <property type="component" value="Unassembled WGS sequence"/>
</dbReference>
<organism evidence="7 8">
    <name type="scientific">[Emmonsia] crescens</name>
    <dbReference type="NCBI Taxonomy" id="73230"/>
    <lineage>
        <taxon>Eukaryota</taxon>
        <taxon>Fungi</taxon>
        <taxon>Dikarya</taxon>
        <taxon>Ascomycota</taxon>
        <taxon>Pezizomycotina</taxon>
        <taxon>Eurotiomycetes</taxon>
        <taxon>Eurotiomycetidae</taxon>
        <taxon>Onygenales</taxon>
        <taxon>Ajellomycetaceae</taxon>
        <taxon>Emergomyces</taxon>
    </lineage>
</organism>
<dbReference type="InterPro" id="IPR032805">
    <property type="entry name" value="Wax_synthase_dom"/>
</dbReference>
<feature type="transmembrane region" description="Helical" evidence="5">
    <location>
        <begin position="6"/>
        <end position="27"/>
    </location>
</feature>
<evidence type="ECO:0000256" key="2">
    <source>
        <dbReference type="ARBA" id="ARBA00022692"/>
    </source>
</evidence>
<evidence type="ECO:0000313" key="7">
    <source>
        <dbReference type="EMBL" id="KKZ64378.1"/>
    </source>
</evidence>
<keyword evidence="4 5" id="KW-0472">Membrane</keyword>
<comment type="caution">
    <text evidence="7">The sequence shown here is derived from an EMBL/GenBank/DDBJ whole genome shotgun (WGS) entry which is preliminary data.</text>
</comment>
<accession>A0A0G2I1Y6</accession>
<proteinExistence type="predicted"/>
<dbReference type="EMBL" id="LCZI01000800">
    <property type="protein sequence ID" value="KKZ64378.1"/>
    <property type="molecule type" value="Genomic_DNA"/>
</dbReference>
<evidence type="ECO:0000256" key="1">
    <source>
        <dbReference type="ARBA" id="ARBA00004141"/>
    </source>
</evidence>
<evidence type="ECO:0000256" key="3">
    <source>
        <dbReference type="ARBA" id="ARBA00022989"/>
    </source>
</evidence>
<feature type="transmembrane region" description="Helical" evidence="5">
    <location>
        <begin position="406"/>
        <end position="426"/>
    </location>
</feature>
<evidence type="ECO:0000259" key="6">
    <source>
        <dbReference type="Pfam" id="PF13813"/>
    </source>
</evidence>
<dbReference type="OrthoDB" id="1077582at2759"/>
<dbReference type="GO" id="GO:0016020">
    <property type="term" value="C:membrane"/>
    <property type="evidence" value="ECO:0007669"/>
    <property type="project" value="UniProtKB-SubCell"/>
</dbReference>
<dbReference type="VEuPathDB" id="FungiDB:EMCG_09635"/>
<keyword evidence="3 5" id="KW-1133">Transmembrane helix</keyword>
<protein>
    <recommendedName>
        <fullName evidence="6">Wax synthase domain-containing protein</fullName>
    </recommendedName>
</protein>
<gene>
    <name evidence="7" type="ORF">EMCG_09635</name>
</gene>